<name>A0AAN6S7S1_9PEZI</name>
<proteinExistence type="predicted"/>
<gene>
    <name evidence="1" type="ORF">QBC46DRAFT_378548</name>
</gene>
<dbReference type="AlphaFoldDB" id="A0AAN6S7S1"/>
<evidence type="ECO:0000313" key="2">
    <source>
        <dbReference type="Proteomes" id="UP001303473"/>
    </source>
</evidence>
<dbReference type="Proteomes" id="UP001303473">
    <property type="component" value="Unassembled WGS sequence"/>
</dbReference>
<keyword evidence="2" id="KW-1185">Reference proteome</keyword>
<sequence>MRVPGSHLLVSMMQTAWTMPIVAEQHQRSRMWEVASRITGPICMMMGSSGNPIPRCFLSMLLAIILASRYRAERAVHDPICSRQRASHRCFAYSFLQMRSCAAVHTKPVHMCPRLTK</sequence>
<comment type="caution">
    <text evidence="1">The sequence shown here is derived from an EMBL/GenBank/DDBJ whole genome shotgun (WGS) entry which is preliminary data.</text>
</comment>
<reference evidence="2" key="1">
    <citation type="journal article" date="2023" name="Mol. Phylogenet. Evol.">
        <title>Genome-scale phylogeny and comparative genomics of the fungal order Sordariales.</title>
        <authorList>
            <person name="Hensen N."/>
            <person name="Bonometti L."/>
            <person name="Westerberg I."/>
            <person name="Brannstrom I.O."/>
            <person name="Guillou S."/>
            <person name="Cros-Aarteil S."/>
            <person name="Calhoun S."/>
            <person name="Haridas S."/>
            <person name="Kuo A."/>
            <person name="Mondo S."/>
            <person name="Pangilinan J."/>
            <person name="Riley R."/>
            <person name="LaButti K."/>
            <person name="Andreopoulos B."/>
            <person name="Lipzen A."/>
            <person name="Chen C."/>
            <person name="Yan M."/>
            <person name="Daum C."/>
            <person name="Ng V."/>
            <person name="Clum A."/>
            <person name="Steindorff A."/>
            <person name="Ohm R.A."/>
            <person name="Martin F."/>
            <person name="Silar P."/>
            <person name="Natvig D.O."/>
            <person name="Lalanne C."/>
            <person name="Gautier V."/>
            <person name="Ament-Velasquez S.L."/>
            <person name="Kruys A."/>
            <person name="Hutchinson M.I."/>
            <person name="Powell A.J."/>
            <person name="Barry K."/>
            <person name="Miller A.N."/>
            <person name="Grigoriev I.V."/>
            <person name="Debuchy R."/>
            <person name="Gladieux P."/>
            <person name="Hiltunen Thoren M."/>
            <person name="Johannesson H."/>
        </authorList>
    </citation>
    <scope>NUCLEOTIDE SEQUENCE [LARGE SCALE GENOMIC DNA]</scope>
    <source>
        <strain evidence="2">CBS 340.73</strain>
    </source>
</reference>
<accession>A0AAN6S7S1</accession>
<dbReference type="EMBL" id="MU853769">
    <property type="protein sequence ID" value="KAK3942951.1"/>
    <property type="molecule type" value="Genomic_DNA"/>
</dbReference>
<organism evidence="1 2">
    <name type="scientific">Diplogelasinospora grovesii</name>
    <dbReference type="NCBI Taxonomy" id="303347"/>
    <lineage>
        <taxon>Eukaryota</taxon>
        <taxon>Fungi</taxon>
        <taxon>Dikarya</taxon>
        <taxon>Ascomycota</taxon>
        <taxon>Pezizomycotina</taxon>
        <taxon>Sordariomycetes</taxon>
        <taxon>Sordariomycetidae</taxon>
        <taxon>Sordariales</taxon>
        <taxon>Diplogelasinosporaceae</taxon>
        <taxon>Diplogelasinospora</taxon>
    </lineage>
</organism>
<protein>
    <submittedName>
        <fullName evidence="1">Uncharacterized protein</fullName>
    </submittedName>
</protein>
<evidence type="ECO:0000313" key="1">
    <source>
        <dbReference type="EMBL" id="KAK3942951.1"/>
    </source>
</evidence>